<evidence type="ECO:0000259" key="2">
    <source>
        <dbReference type="Pfam" id="PF00710"/>
    </source>
</evidence>
<organism evidence="3 4">
    <name type="scientific">Algimonas arctica</name>
    <dbReference type="NCBI Taxonomy" id="1479486"/>
    <lineage>
        <taxon>Bacteria</taxon>
        <taxon>Pseudomonadati</taxon>
        <taxon>Pseudomonadota</taxon>
        <taxon>Alphaproteobacteria</taxon>
        <taxon>Maricaulales</taxon>
        <taxon>Robiginitomaculaceae</taxon>
        <taxon>Algimonas</taxon>
    </lineage>
</organism>
<dbReference type="PANTHER" id="PTHR11707:SF28">
    <property type="entry name" value="60 KDA LYSOPHOSPHOLIPASE"/>
    <property type="match status" value="1"/>
</dbReference>
<name>A0A8J3CS60_9PROT</name>
<dbReference type="Gene3D" id="3.40.50.1170">
    <property type="entry name" value="L-asparaginase, N-terminal domain"/>
    <property type="match status" value="1"/>
</dbReference>
<dbReference type="InterPro" id="IPR037152">
    <property type="entry name" value="L-asparaginase_N_sf"/>
</dbReference>
<dbReference type="AlphaFoldDB" id="A0A8J3CS60"/>
<comment type="caution">
    <text evidence="3">The sequence shown here is derived from an EMBL/GenBank/DDBJ whole genome shotgun (WGS) entry which is preliminary data.</text>
</comment>
<accession>A0A8J3CS60</accession>
<dbReference type="GO" id="GO:0004067">
    <property type="term" value="F:asparaginase activity"/>
    <property type="evidence" value="ECO:0007669"/>
    <property type="project" value="UniProtKB-UniRule"/>
</dbReference>
<dbReference type="PROSITE" id="PS51732">
    <property type="entry name" value="ASN_GLN_ASE_3"/>
    <property type="match status" value="1"/>
</dbReference>
<reference evidence="3" key="1">
    <citation type="journal article" date="2014" name="Int. J. Syst. Evol. Microbiol.">
        <title>Complete genome sequence of Corynebacterium casei LMG S-19264T (=DSM 44701T), isolated from a smear-ripened cheese.</title>
        <authorList>
            <consortium name="US DOE Joint Genome Institute (JGI-PGF)"/>
            <person name="Walter F."/>
            <person name="Albersmeier A."/>
            <person name="Kalinowski J."/>
            <person name="Ruckert C."/>
        </authorList>
    </citation>
    <scope>NUCLEOTIDE SEQUENCE</scope>
    <source>
        <strain evidence="3">KCTC 32513</strain>
    </source>
</reference>
<feature type="domain" description="L-asparaginase N-terminal" evidence="2">
    <location>
        <begin position="3"/>
        <end position="159"/>
    </location>
</feature>
<dbReference type="InterPro" id="IPR027474">
    <property type="entry name" value="L-asparaginase_N"/>
</dbReference>
<feature type="active site" description="O-isoaspartyl threonine intermediate" evidence="1">
    <location>
        <position position="11"/>
    </location>
</feature>
<dbReference type="SUPFAM" id="SSF53774">
    <property type="entry name" value="Glutaminase/Asparaginase"/>
    <property type="match status" value="1"/>
</dbReference>
<dbReference type="PIRSF" id="PIRSF001220">
    <property type="entry name" value="L-ASNase_gatD"/>
    <property type="match status" value="1"/>
</dbReference>
<dbReference type="PIRSF" id="PIRSF500176">
    <property type="entry name" value="L_ASNase"/>
    <property type="match status" value="1"/>
</dbReference>
<dbReference type="InterPro" id="IPR006034">
    <property type="entry name" value="Asparaginase/glutaminase-like"/>
</dbReference>
<protein>
    <submittedName>
        <fullName evidence="3">Asparaginase</fullName>
    </submittedName>
</protein>
<dbReference type="InterPro" id="IPR036152">
    <property type="entry name" value="Asp/glu_Ase-like_sf"/>
</dbReference>
<proteinExistence type="predicted"/>
<evidence type="ECO:0000313" key="4">
    <source>
        <dbReference type="Proteomes" id="UP000634004"/>
    </source>
</evidence>
<dbReference type="EMBL" id="BMZH01000005">
    <property type="protein sequence ID" value="GHA93246.1"/>
    <property type="molecule type" value="Genomic_DNA"/>
</dbReference>
<gene>
    <name evidence="3" type="ORF">GCM10009069_15360</name>
</gene>
<evidence type="ECO:0000256" key="1">
    <source>
        <dbReference type="PIRSR" id="PIRSR001220-1"/>
    </source>
</evidence>
<evidence type="ECO:0000313" key="3">
    <source>
        <dbReference type="EMBL" id="GHA93246.1"/>
    </source>
</evidence>
<dbReference type="PANTHER" id="PTHR11707">
    <property type="entry name" value="L-ASPARAGINASE"/>
    <property type="match status" value="1"/>
</dbReference>
<keyword evidence="4" id="KW-1185">Reference proteome</keyword>
<dbReference type="Proteomes" id="UP000634004">
    <property type="component" value="Unassembled WGS sequence"/>
</dbReference>
<dbReference type="Pfam" id="PF00710">
    <property type="entry name" value="Asparaginase"/>
    <property type="match status" value="1"/>
</dbReference>
<dbReference type="PRINTS" id="PR00139">
    <property type="entry name" value="ASNGLNASE"/>
</dbReference>
<sequence length="161" mass="17255">MDVLILTTGGTIDKVHDLVRETLVFDREAGSCVPAILTQARADFPFVEQLMTHDSLDMIDADRQVLVDAILAASERHIVITHGTGTMGLTARYIADRVKDCTVVLTGSMRPYSLGRSDGGFNLGGAIIAAQTCAPGVYGVMNGRVISADDLEKNRTTGRFA</sequence>
<dbReference type="RefSeq" id="WP_189497100.1">
    <property type="nucleotide sequence ID" value="NZ_BMZH01000005.1"/>
</dbReference>
<reference evidence="3" key="2">
    <citation type="submission" date="2020-09" db="EMBL/GenBank/DDBJ databases">
        <authorList>
            <person name="Sun Q."/>
            <person name="Kim S."/>
        </authorList>
    </citation>
    <scope>NUCLEOTIDE SEQUENCE</scope>
    <source>
        <strain evidence="3">KCTC 32513</strain>
    </source>
</reference>